<feature type="transmembrane region" description="Helical" evidence="9">
    <location>
        <begin position="456"/>
        <end position="477"/>
    </location>
</feature>
<dbReference type="AlphaFoldDB" id="A0A174Z9I1"/>
<evidence type="ECO:0000256" key="8">
    <source>
        <dbReference type="ARBA" id="ARBA00023136"/>
    </source>
</evidence>
<evidence type="ECO:0000256" key="2">
    <source>
        <dbReference type="ARBA" id="ARBA00022448"/>
    </source>
</evidence>
<evidence type="ECO:0000256" key="1">
    <source>
        <dbReference type="ARBA" id="ARBA00004651"/>
    </source>
</evidence>
<dbReference type="STRING" id="39492.ERS852540_00149"/>
<evidence type="ECO:0000256" key="3">
    <source>
        <dbReference type="ARBA" id="ARBA00022475"/>
    </source>
</evidence>
<dbReference type="FunFam" id="3.40.50.300:FF:000221">
    <property type="entry name" value="Multidrug ABC transporter ATP-binding protein"/>
    <property type="match status" value="1"/>
</dbReference>
<dbReference type="EMBL" id="CZBY01000001">
    <property type="protein sequence ID" value="CUQ80928.1"/>
    <property type="molecule type" value="Genomic_DNA"/>
</dbReference>
<dbReference type="InterPro" id="IPR027417">
    <property type="entry name" value="P-loop_NTPase"/>
</dbReference>
<feature type="domain" description="ABC transporter" evidence="10">
    <location>
        <begin position="515"/>
        <end position="750"/>
    </location>
</feature>
<evidence type="ECO:0000259" key="11">
    <source>
        <dbReference type="PROSITE" id="PS50929"/>
    </source>
</evidence>
<keyword evidence="6 12" id="KW-0067">ATP-binding</keyword>
<dbReference type="PROSITE" id="PS50893">
    <property type="entry name" value="ABC_TRANSPORTER_2"/>
    <property type="match status" value="1"/>
</dbReference>
<dbReference type="GO" id="GO:0016887">
    <property type="term" value="F:ATP hydrolysis activity"/>
    <property type="evidence" value="ECO:0007669"/>
    <property type="project" value="InterPro"/>
</dbReference>
<evidence type="ECO:0000256" key="4">
    <source>
        <dbReference type="ARBA" id="ARBA00022692"/>
    </source>
</evidence>
<dbReference type="GO" id="GO:0015421">
    <property type="term" value="F:ABC-type oligopeptide transporter activity"/>
    <property type="evidence" value="ECO:0007669"/>
    <property type="project" value="TreeGrafter"/>
</dbReference>
<evidence type="ECO:0000256" key="5">
    <source>
        <dbReference type="ARBA" id="ARBA00022741"/>
    </source>
</evidence>
<dbReference type="Pfam" id="PF00664">
    <property type="entry name" value="ABC_membrane"/>
    <property type="match status" value="1"/>
</dbReference>
<dbReference type="InterPro" id="IPR017871">
    <property type="entry name" value="ABC_transporter-like_CS"/>
</dbReference>
<dbReference type="InterPro" id="IPR003439">
    <property type="entry name" value="ABC_transporter-like_ATP-bd"/>
</dbReference>
<keyword evidence="3" id="KW-1003">Cell membrane</keyword>
<dbReference type="PANTHER" id="PTHR43394">
    <property type="entry name" value="ATP-DEPENDENT PERMEASE MDL1, MITOCHONDRIAL"/>
    <property type="match status" value="1"/>
</dbReference>
<evidence type="ECO:0000256" key="6">
    <source>
        <dbReference type="ARBA" id="ARBA00022840"/>
    </source>
</evidence>
<evidence type="ECO:0000259" key="10">
    <source>
        <dbReference type="PROSITE" id="PS50893"/>
    </source>
</evidence>
<dbReference type="Proteomes" id="UP000095662">
    <property type="component" value="Unassembled WGS sequence"/>
</dbReference>
<keyword evidence="7 9" id="KW-1133">Transmembrane helix</keyword>
<evidence type="ECO:0000256" key="9">
    <source>
        <dbReference type="SAM" id="Phobius"/>
    </source>
</evidence>
<dbReference type="InterPro" id="IPR039421">
    <property type="entry name" value="Type_1_exporter"/>
</dbReference>
<dbReference type="PROSITE" id="PS50929">
    <property type="entry name" value="ABC_TM1F"/>
    <property type="match status" value="1"/>
</dbReference>
<proteinExistence type="predicted"/>
<keyword evidence="12" id="KW-0378">Hydrolase</keyword>
<reference evidence="12 13" key="1">
    <citation type="submission" date="2015-09" db="EMBL/GenBank/DDBJ databases">
        <authorList>
            <consortium name="Pathogen Informatics"/>
        </authorList>
    </citation>
    <scope>NUCLEOTIDE SEQUENCE [LARGE SCALE GENOMIC DNA]</scope>
    <source>
        <strain evidence="12 13">2789STDY5834928</strain>
    </source>
</reference>
<keyword evidence="4 9" id="KW-0812">Transmembrane</keyword>
<dbReference type="Pfam" id="PF00005">
    <property type="entry name" value="ABC_tran"/>
    <property type="match status" value="1"/>
</dbReference>
<evidence type="ECO:0000313" key="12">
    <source>
        <dbReference type="EMBL" id="CUQ80928.1"/>
    </source>
</evidence>
<dbReference type="GO" id="GO:0005524">
    <property type="term" value="F:ATP binding"/>
    <property type="evidence" value="ECO:0007669"/>
    <property type="project" value="UniProtKB-KW"/>
</dbReference>
<dbReference type="OrthoDB" id="9762778at2"/>
<name>A0A174Z9I1_9FIRM</name>
<dbReference type="SUPFAM" id="SSF52540">
    <property type="entry name" value="P-loop containing nucleoside triphosphate hydrolases"/>
    <property type="match status" value="1"/>
</dbReference>
<dbReference type="SMART" id="SM00382">
    <property type="entry name" value="AAA"/>
    <property type="match status" value="1"/>
</dbReference>
<keyword evidence="2" id="KW-0813">Transport</keyword>
<accession>A0A174Z9I1</accession>
<evidence type="ECO:0000256" key="7">
    <source>
        <dbReference type="ARBA" id="ARBA00022989"/>
    </source>
</evidence>
<keyword evidence="5" id="KW-0547">Nucleotide-binding</keyword>
<keyword evidence="8 9" id="KW-0472">Membrane</keyword>
<dbReference type="InterPro" id="IPR011527">
    <property type="entry name" value="ABC1_TM_dom"/>
</dbReference>
<dbReference type="GO" id="GO:0005886">
    <property type="term" value="C:plasma membrane"/>
    <property type="evidence" value="ECO:0007669"/>
    <property type="project" value="UniProtKB-SubCell"/>
</dbReference>
<sequence>MFKIFGYLKNSIPQVLLIIVLLIIQAWGDLTLPQYTSDIVDIGIQNGGIENAAADALSVDGYNALEAFMNDEQKSILAKSYTLVKKGEAADSQKDRFPESADNDVYFLNELTEDDKQQLINTVDIPMTAAEMTKELSFEDLSSMTEKQGIKLPFTSFEQAEEMLGISSGKANALTIITALAEKGGMGDTNLSALSDKISEMPGTITEQSAVRFVKDEYSSLGVDMNVLQQNYLLSAGGKMLLIALLMMAVSVTVGFFAATTAAKVGRDLRAGVFKSVVSFSSAEIDRFSTASLITRSTNDIQQIQMVIVMLLRMVIYAPILGIGGVFMVLTTGTGMAWIIALAVIVILAVVLILMKIAMPKFKLMQKLVDKLNLVAREILTGLPVIRAFSREKYEEERFDKANKDLTSAMLFTNRTMTFMMPLMMMIMNLVTVLIIWVGAGQISDGSLQVGDMMAFITYTMQIVMSFLMLTMISIMLPRAAVSAERINEVISAEKSITDKPDAATFDKASLRGDVTFDHVSFRYPDAKEDVLTDICFTAKAGETTAVIGSTGSGKSTLINLIPRFFDVTEGSITIDGTDIRDVTQHSLHDVTGLVSQKGVLFSGTIDSNIRFGAENADDETIRLAAEISQSSEFIDSKPQKYNEPVSQGGTNVSGGQKQRLSIARAIAKKPKIYLFDDSFSALDFKTDVKLRKALADNIHDCTIIIVAQRISTILNADKIVVLDEGRIAGIGTHSELMENCEVYRQIAHSQLSQKDLAAIDNAKGGAVNA</sequence>
<evidence type="ECO:0000313" key="13">
    <source>
        <dbReference type="Proteomes" id="UP000095662"/>
    </source>
</evidence>
<dbReference type="CDD" id="cd18548">
    <property type="entry name" value="ABC_6TM_Tm287_like"/>
    <property type="match status" value="1"/>
</dbReference>
<dbReference type="InterPro" id="IPR003593">
    <property type="entry name" value="AAA+_ATPase"/>
</dbReference>
<protein>
    <submittedName>
        <fullName evidence="12">Putative multidrug export ATP-binding/permease protein SAV1866</fullName>
        <ecNumber evidence="12">3.6.3.-</ecNumber>
    </submittedName>
</protein>
<dbReference type="InterPro" id="IPR036640">
    <property type="entry name" value="ABC1_TM_sf"/>
</dbReference>
<organism evidence="12 13">
    <name type="scientific">[Eubacterium] siraeum</name>
    <dbReference type="NCBI Taxonomy" id="39492"/>
    <lineage>
        <taxon>Bacteria</taxon>
        <taxon>Bacillati</taxon>
        <taxon>Bacillota</taxon>
        <taxon>Clostridia</taxon>
        <taxon>Eubacteriales</taxon>
        <taxon>Oscillospiraceae</taxon>
        <taxon>Oscillospiraceae incertae sedis</taxon>
    </lineage>
</organism>
<feature type="transmembrane region" description="Helical" evidence="9">
    <location>
        <begin position="423"/>
        <end position="444"/>
    </location>
</feature>
<comment type="subcellular location">
    <subcellularLocation>
        <location evidence="1">Cell membrane</location>
        <topology evidence="1">Multi-pass membrane protein</topology>
    </subcellularLocation>
</comment>
<dbReference type="PROSITE" id="PS00211">
    <property type="entry name" value="ABC_TRANSPORTER_1"/>
    <property type="match status" value="1"/>
</dbReference>
<dbReference type="Gene3D" id="1.20.1560.10">
    <property type="entry name" value="ABC transporter type 1, transmembrane domain"/>
    <property type="match status" value="1"/>
</dbReference>
<feature type="transmembrane region" description="Helical" evidence="9">
    <location>
        <begin position="306"/>
        <end position="330"/>
    </location>
</feature>
<feature type="domain" description="ABC transmembrane type-1" evidence="11">
    <location>
        <begin position="229"/>
        <end position="479"/>
    </location>
</feature>
<dbReference type="EC" id="3.6.3.-" evidence="12"/>
<dbReference type="PANTHER" id="PTHR43394:SF1">
    <property type="entry name" value="ATP-BINDING CASSETTE SUB-FAMILY B MEMBER 10, MITOCHONDRIAL"/>
    <property type="match status" value="1"/>
</dbReference>
<gene>
    <name evidence="12" type="ORF">ERS852540_00149</name>
</gene>
<dbReference type="Gene3D" id="3.40.50.300">
    <property type="entry name" value="P-loop containing nucleotide triphosphate hydrolases"/>
    <property type="match status" value="1"/>
</dbReference>
<dbReference type="SUPFAM" id="SSF90123">
    <property type="entry name" value="ABC transporter transmembrane region"/>
    <property type="match status" value="1"/>
</dbReference>
<feature type="transmembrane region" description="Helical" evidence="9">
    <location>
        <begin position="240"/>
        <end position="260"/>
    </location>
</feature>
<feature type="transmembrane region" description="Helical" evidence="9">
    <location>
        <begin position="336"/>
        <end position="358"/>
    </location>
</feature>